<dbReference type="AlphaFoldDB" id="A0A448WV02"/>
<sequence>MRNVPDTASSTRRFINETLICCDNPRTAIQISAAATATVVMPQLTRSDQAIPCTGSQTGVYLYSNYSTGQRAISHFSMPLHKAPKFGSRLIPLPRSVQPPRPARITAKLPLVNSGSLYSLHHRFIEMLKSHCCSSVSLAASGAQAAVPVDGSSLSPAFPAGLNPACLLARVDAGKADELVRLAFARVDSTYFSRVFAQKDAIRHLTRTHLVQPLAHMRHTSPGGHTAPDWLAEVLDLNRLAD</sequence>
<dbReference type="OrthoDB" id="5952118at2759"/>
<reference evidence="1" key="1">
    <citation type="submission" date="2018-11" db="EMBL/GenBank/DDBJ databases">
        <authorList>
            <consortium name="Pathogen Informatics"/>
        </authorList>
    </citation>
    <scope>NUCLEOTIDE SEQUENCE</scope>
</reference>
<organism evidence="1 2">
    <name type="scientific">Protopolystoma xenopodis</name>
    <dbReference type="NCBI Taxonomy" id="117903"/>
    <lineage>
        <taxon>Eukaryota</taxon>
        <taxon>Metazoa</taxon>
        <taxon>Spiralia</taxon>
        <taxon>Lophotrochozoa</taxon>
        <taxon>Platyhelminthes</taxon>
        <taxon>Monogenea</taxon>
        <taxon>Polyopisthocotylea</taxon>
        <taxon>Polystomatidea</taxon>
        <taxon>Polystomatidae</taxon>
        <taxon>Protopolystoma</taxon>
    </lineage>
</organism>
<accession>A0A448WV02</accession>
<proteinExistence type="predicted"/>
<protein>
    <submittedName>
        <fullName evidence="1">Uncharacterized protein</fullName>
    </submittedName>
</protein>
<evidence type="ECO:0000313" key="2">
    <source>
        <dbReference type="Proteomes" id="UP000784294"/>
    </source>
</evidence>
<name>A0A448WV02_9PLAT</name>
<keyword evidence="2" id="KW-1185">Reference proteome</keyword>
<comment type="caution">
    <text evidence="1">The sequence shown here is derived from an EMBL/GenBank/DDBJ whole genome shotgun (WGS) entry which is preliminary data.</text>
</comment>
<dbReference type="EMBL" id="CAAALY010048317">
    <property type="protein sequence ID" value="VEL20859.1"/>
    <property type="molecule type" value="Genomic_DNA"/>
</dbReference>
<gene>
    <name evidence="1" type="ORF">PXEA_LOCUS14299</name>
</gene>
<evidence type="ECO:0000313" key="1">
    <source>
        <dbReference type="EMBL" id="VEL20859.1"/>
    </source>
</evidence>
<dbReference type="Proteomes" id="UP000784294">
    <property type="component" value="Unassembled WGS sequence"/>
</dbReference>